<dbReference type="InterPro" id="IPR051533">
    <property type="entry name" value="WaaL-like"/>
</dbReference>
<dbReference type="InterPro" id="IPR011990">
    <property type="entry name" value="TPR-like_helical_dom_sf"/>
</dbReference>
<feature type="transmembrane region" description="Helical" evidence="5">
    <location>
        <begin position="400"/>
        <end position="420"/>
    </location>
</feature>
<dbReference type="PANTHER" id="PTHR37422">
    <property type="entry name" value="TEICHURONIC ACID BIOSYNTHESIS PROTEIN TUAE"/>
    <property type="match status" value="1"/>
</dbReference>
<dbReference type="GO" id="GO:0016020">
    <property type="term" value="C:membrane"/>
    <property type="evidence" value="ECO:0007669"/>
    <property type="project" value="UniProtKB-SubCell"/>
</dbReference>
<dbReference type="PATRIC" id="fig|1263870.3.peg.4449"/>
<dbReference type="AlphaFoldDB" id="M5TYT4"/>
<organism evidence="7 8">
    <name type="scientific">Rhodopirellula sallentina SM41</name>
    <dbReference type="NCBI Taxonomy" id="1263870"/>
    <lineage>
        <taxon>Bacteria</taxon>
        <taxon>Pseudomonadati</taxon>
        <taxon>Planctomycetota</taxon>
        <taxon>Planctomycetia</taxon>
        <taxon>Pirellulales</taxon>
        <taxon>Pirellulaceae</taxon>
        <taxon>Rhodopirellula</taxon>
    </lineage>
</organism>
<dbReference type="Proteomes" id="UP000011885">
    <property type="component" value="Unassembled WGS sequence"/>
</dbReference>
<keyword evidence="3 5" id="KW-1133">Transmembrane helix</keyword>
<evidence type="ECO:0000256" key="2">
    <source>
        <dbReference type="ARBA" id="ARBA00022692"/>
    </source>
</evidence>
<keyword evidence="8" id="KW-1185">Reference proteome</keyword>
<evidence type="ECO:0000313" key="7">
    <source>
        <dbReference type="EMBL" id="EMI54377.1"/>
    </source>
</evidence>
<name>M5TYT4_9BACT</name>
<feature type="transmembrane region" description="Helical" evidence="5">
    <location>
        <begin position="427"/>
        <end position="445"/>
    </location>
</feature>
<evidence type="ECO:0000256" key="3">
    <source>
        <dbReference type="ARBA" id="ARBA00022989"/>
    </source>
</evidence>
<comment type="subcellular location">
    <subcellularLocation>
        <location evidence="1">Membrane</location>
        <topology evidence="1">Multi-pass membrane protein</topology>
    </subcellularLocation>
</comment>
<feature type="transmembrane region" description="Helical" evidence="5">
    <location>
        <begin position="170"/>
        <end position="190"/>
    </location>
</feature>
<feature type="transmembrane region" description="Helical" evidence="5">
    <location>
        <begin position="75"/>
        <end position="95"/>
    </location>
</feature>
<dbReference type="EMBL" id="ANOH01000280">
    <property type="protein sequence ID" value="EMI54377.1"/>
    <property type="molecule type" value="Genomic_DNA"/>
</dbReference>
<evidence type="ECO:0000313" key="8">
    <source>
        <dbReference type="Proteomes" id="UP000011885"/>
    </source>
</evidence>
<feature type="transmembrane region" description="Helical" evidence="5">
    <location>
        <begin position="276"/>
        <end position="294"/>
    </location>
</feature>
<dbReference type="InterPro" id="IPR007016">
    <property type="entry name" value="O-antigen_ligase-rel_domated"/>
</dbReference>
<dbReference type="SUPFAM" id="SSF48452">
    <property type="entry name" value="TPR-like"/>
    <property type="match status" value="1"/>
</dbReference>
<dbReference type="PANTHER" id="PTHR37422:SF23">
    <property type="entry name" value="TEICHURONIC ACID BIOSYNTHESIS PROTEIN TUAE"/>
    <property type="match status" value="1"/>
</dbReference>
<comment type="caution">
    <text evidence="7">The sequence shown here is derived from an EMBL/GenBank/DDBJ whole genome shotgun (WGS) entry which is preliminary data.</text>
</comment>
<proteinExistence type="predicted"/>
<protein>
    <submittedName>
        <fullName evidence="7">Putative membrane protein</fullName>
    </submittedName>
</protein>
<evidence type="ECO:0000256" key="5">
    <source>
        <dbReference type="SAM" id="Phobius"/>
    </source>
</evidence>
<feature type="domain" description="O-antigen ligase-related" evidence="6">
    <location>
        <begin position="260"/>
        <end position="407"/>
    </location>
</feature>
<feature type="transmembrane region" description="Helical" evidence="5">
    <location>
        <begin position="133"/>
        <end position="158"/>
    </location>
</feature>
<feature type="transmembrane region" description="Helical" evidence="5">
    <location>
        <begin position="217"/>
        <end position="235"/>
    </location>
</feature>
<accession>M5TYT4</accession>
<evidence type="ECO:0000259" key="6">
    <source>
        <dbReference type="Pfam" id="PF04932"/>
    </source>
</evidence>
<keyword evidence="4 5" id="KW-0472">Membrane</keyword>
<feature type="transmembrane region" description="Helical" evidence="5">
    <location>
        <begin position="509"/>
        <end position="526"/>
    </location>
</feature>
<dbReference type="Pfam" id="PF04932">
    <property type="entry name" value="Wzy_C"/>
    <property type="match status" value="1"/>
</dbReference>
<gene>
    <name evidence="7" type="ORF">RSSM_04202</name>
</gene>
<feature type="transmembrane region" description="Helical" evidence="5">
    <location>
        <begin position="247"/>
        <end position="270"/>
    </location>
</feature>
<feature type="transmembrane region" description="Helical" evidence="5">
    <location>
        <begin position="301"/>
        <end position="320"/>
    </location>
</feature>
<keyword evidence="2 5" id="KW-0812">Transmembrane</keyword>
<feature type="transmembrane region" description="Helical" evidence="5">
    <location>
        <begin position="44"/>
        <end position="63"/>
    </location>
</feature>
<evidence type="ECO:0000256" key="1">
    <source>
        <dbReference type="ARBA" id="ARBA00004141"/>
    </source>
</evidence>
<feature type="transmembrane region" description="Helical" evidence="5">
    <location>
        <begin position="451"/>
        <end position="468"/>
    </location>
</feature>
<sequence>MRGIERQTGSVENSPVDYVLEGLLYTVLLLAPWPLGCASPLGEFYLTLAVAAVILLASARWLTGTVAVWKGRRTGLFFIAGVGVLAFSAACHLIWVPDRLRDLIAPGVGTWLCPAEWIGERDGRLIWPAGETVVLYSGGSFLVFVRLCLAAGFCVVVGTIPNPRVLLRRFCVVATVSGAMVAIFGIAQYYSVQGQLLYWPTAIDGGLGFGPFVNRNHFPFFLNLTLGLAVGLLIERLERFGAAWPRMIFSDVTFTWLIAAVGIMMSSLVVCGSRGGVLTAFFAISLVATLRFRLVEAGRFALLAVLIGVPVAALLIWIGFDMQESRLSMLAESDRYTGDGRWYLWKAALKSVPDFLWLGSGGETYRFWESIYPVGALSWIQDEHVALRADNEFLDVLNEFGLVGCLGVCLIATSVVVQCVRSSRQSGLAAGGAIGLLAVSMHSVVDFGLRIPATAVTAMTIMMLLNALPNRKRRRLLQLTESLSRGPMGSSVGLATERLNDHNQRGSRYPWMFVALLLIVVGLVSIRTRRRYFEAEKHRIAAARNVDNLAYDEAMLRMQRAVDITPEDAFLRVEAVRVAEFVRDNHQTVRQKSAATEMIVKHCEVLMQQCPLDWKPYTWIAQYETRLPTSTKMEMVLKARSLNPSHADLAYLAGKLELERNGLEAALPHWQDSLAMSLDHLPEISNVVRGRLSASDWTMHLLPDDPVVTFAAAKEVESGFREILLERTLALLDNSDELSRLPSPGQWEALRGEVLVELGRHDEGIVLMRRALNQQPENVSWRLKFAAWCVSEERLSEAVREIRIVLTLDPGNKQALLLQQEVSQRKARAAKPLKSK</sequence>
<reference evidence="7 8" key="1">
    <citation type="journal article" date="2013" name="Mar. Genomics">
        <title>Expression of sulfatases in Rhodopirellula baltica and the diversity of sulfatases in the genus Rhodopirellula.</title>
        <authorList>
            <person name="Wegner C.E."/>
            <person name="Richter-Heitmann T."/>
            <person name="Klindworth A."/>
            <person name="Klockow C."/>
            <person name="Richter M."/>
            <person name="Achstetter T."/>
            <person name="Glockner F.O."/>
            <person name="Harder J."/>
        </authorList>
    </citation>
    <scope>NUCLEOTIDE SEQUENCE [LARGE SCALE GENOMIC DNA]</scope>
    <source>
        <strain evidence="7 8">SM41</strain>
    </source>
</reference>
<evidence type="ECO:0000256" key="4">
    <source>
        <dbReference type="ARBA" id="ARBA00023136"/>
    </source>
</evidence>
<dbReference type="Gene3D" id="1.25.40.10">
    <property type="entry name" value="Tetratricopeptide repeat domain"/>
    <property type="match status" value="1"/>
</dbReference>